<sequence>MKTIHLILKKGLGIGILCLSLTACEELVDIDLPNNQLNTEDVYSDPYSTKLALSNLYSNLRETPLFYGGSGLSYDLGKYTDELESFQQNDYIYLNSINASSSPTHKYWDESYTNLYQINAFIEGVIASTAIEENTKNAYLGEAYFLRALYYHYLCQLYGDLPYITTTDYKVNSRIAKIPYLQVLDLVEKDLKVALDLLENNYRHSDRIYPNKAVVELVLAKNYLLKKRYDLAETYAQNVLDNPLYALETDLDKVFKKNARSTLWQMSPSYIAEYITYSYEADTYIIESLPPTNVALSFNLTSSFVPEDLRLQHWSRKITDGINSYWYAYKYKNKSYNTDEFSIRFRLEEAYFIKAEALTYQEKVSEAVDVLNEIRTKRGLTPLPNTLSKTDFIAELLDEYQREFFTEGGHRFWDLKRNNRLQILETAKLNWEAKHALLPIPESEILMNENLKPQNHGY</sequence>
<evidence type="ECO:0000259" key="7">
    <source>
        <dbReference type="Pfam" id="PF14322"/>
    </source>
</evidence>
<dbReference type="OrthoDB" id="621570at2"/>
<accession>A0A1I3PFS4</accession>
<keyword evidence="3" id="KW-0732">Signal</keyword>
<evidence type="ECO:0000256" key="4">
    <source>
        <dbReference type="ARBA" id="ARBA00023136"/>
    </source>
</evidence>
<dbReference type="InterPro" id="IPR033985">
    <property type="entry name" value="SusD-like_N"/>
</dbReference>
<dbReference type="AlphaFoldDB" id="A0A1I3PFS4"/>
<dbReference type="Pfam" id="PF14322">
    <property type="entry name" value="SusD-like_3"/>
    <property type="match status" value="1"/>
</dbReference>
<keyword evidence="5" id="KW-0998">Cell outer membrane</keyword>
<evidence type="ECO:0000313" key="8">
    <source>
        <dbReference type="EMBL" id="SFJ19866.1"/>
    </source>
</evidence>
<comment type="subcellular location">
    <subcellularLocation>
        <location evidence="1">Cell outer membrane</location>
    </subcellularLocation>
</comment>
<feature type="domain" description="RagB/SusD" evidence="6">
    <location>
        <begin position="316"/>
        <end position="427"/>
    </location>
</feature>
<dbReference type="GO" id="GO:0009279">
    <property type="term" value="C:cell outer membrane"/>
    <property type="evidence" value="ECO:0007669"/>
    <property type="project" value="UniProtKB-SubCell"/>
</dbReference>
<feature type="domain" description="SusD-like N-terminal" evidence="7">
    <location>
        <begin position="95"/>
        <end position="224"/>
    </location>
</feature>
<dbReference type="Proteomes" id="UP000243887">
    <property type="component" value="Unassembled WGS sequence"/>
</dbReference>
<dbReference type="InterPro" id="IPR011990">
    <property type="entry name" value="TPR-like_helical_dom_sf"/>
</dbReference>
<evidence type="ECO:0000259" key="6">
    <source>
        <dbReference type="Pfam" id="PF07980"/>
    </source>
</evidence>
<gene>
    <name evidence="8" type="ORF">SAMN04487893_10491</name>
</gene>
<proteinExistence type="inferred from homology"/>
<dbReference type="Gene3D" id="1.25.40.390">
    <property type="match status" value="1"/>
</dbReference>
<evidence type="ECO:0000256" key="5">
    <source>
        <dbReference type="ARBA" id="ARBA00023237"/>
    </source>
</evidence>
<dbReference type="STRING" id="1150112.SAMN04487893_10491"/>
<dbReference type="InterPro" id="IPR012944">
    <property type="entry name" value="SusD_RagB_dom"/>
</dbReference>
<comment type="similarity">
    <text evidence="2">Belongs to the SusD family.</text>
</comment>
<evidence type="ECO:0000313" key="9">
    <source>
        <dbReference type="Proteomes" id="UP000243887"/>
    </source>
</evidence>
<dbReference type="Pfam" id="PF07980">
    <property type="entry name" value="SusD_RagB"/>
    <property type="match status" value="1"/>
</dbReference>
<organism evidence="8 9">
    <name type="scientific">Myroides guanonis</name>
    <dbReference type="NCBI Taxonomy" id="1150112"/>
    <lineage>
        <taxon>Bacteria</taxon>
        <taxon>Pseudomonadati</taxon>
        <taxon>Bacteroidota</taxon>
        <taxon>Flavobacteriia</taxon>
        <taxon>Flavobacteriales</taxon>
        <taxon>Flavobacteriaceae</taxon>
        <taxon>Myroides</taxon>
    </lineage>
</organism>
<reference evidence="9" key="1">
    <citation type="submission" date="2016-10" db="EMBL/GenBank/DDBJ databases">
        <authorList>
            <person name="Varghese N."/>
            <person name="Submissions S."/>
        </authorList>
    </citation>
    <scope>NUCLEOTIDE SEQUENCE [LARGE SCALE GENOMIC DNA]</scope>
    <source>
        <strain evidence="9">DSM 26542</strain>
    </source>
</reference>
<keyword evidence="4" id="KW-0472">Membrane</keyword>
<dbReference type="EMBL" id="FORU01000004">
    <property type="protein sequence ID" value="SFJ19866.1"/>
    <property type="molecule type" value="Genomic_DNA"/>
</dbReference>
<dbReference type="RefSeq" id="WP_090678384.1">
    <property type="nucleotide sequence ID" value="NZ_FORU01000004.1"/>
</dbReference>
<evidence type="ECO:0000256" key="2">
    <source>
        <dbReference type="ARBA" id="ARBA00006275"/>
    </source>
</evidence>
<name>A0A1I3PFS4_9FLAO</name>
<protein>
    <submittedName>
        <fullName evidence="8">RagB/SusD domain-containing protein</fullName>
    </submittedName>
</protein>
<keyword evidence="9" id="KW-1185">Reference proteome</keyword>
<dbReference type="PROSITE" id="PS51257">
    <property type="entry name" value="PROKAR_LIPOPROTEIN"/>
    <property type="match status" value="1"/>
</dbReference>
<evidence type="ECO:0000256" key="3">
    <source>
        <dbReference type="ARBA" id="ARBA00022729"/>
    </source>
</evidence>
<dbReference type="SUPFAM" id="SSF48452">
    <property type="entry name" value="TPR-like"/>
    <property type="match status" value="1"/>
</dbReference>
<evidence type="ECO:0000256" key="1">
    <source>
        <dbReference type="ARBA" id="ARBA00004442"/>
    </source>
</evidence>